<feature type="compositionally biased region" description="Basic residues" evidence="1">
    <location>
        <begin position="143"/>
        <end position="153"/>
    </location>
</feature>
<sequence length="1029" mass="112856">MFVFFSPPFFDLFPPKKKKKRFDGGKAYYRQRGRSDEETNQQRTDDTNALVSGSAPLADDNESTLDAGAHEAGQRNGLATINIQMDPNQSHNLVTTLRHNLYVTSTSSSTAKANITSLNDYGGIRNSAGALQNDEHIAFSHIKTGRKSNKRKNKEKEKDKEREKEKGKRRTGGGKAFQSKYPNLKDNDVKEILAQINLQPDRLRDTQSGEPNAKSFALSNKQTNKQHVKLVTCTHHLYFNIKKKKKKNCIIKNKKDDRQVWSCVRPIVCHKSNTPFYAQCSTAKLGYCTWCKKLCRGNQKQGSICISCGERLTAKYHRWYPELVRLEPLQKTRNKDMYRKYKPLLEKFNITWHDEKGLDFVVNNYMLMKIWVSDEKFSIQAMHMERIYMVGVFAGREFTTGALARKLLREGLHLEMFRADFPNFFEYLRDQRAAVAEQLNAMFFEGKNPCYFHAHHTNIEGWFDSSYVSSEMLADKFKNLCNQVVQQMASTSTHVPNKGLSHQPFELNKQQSSDTQGSEGGNERLELGGVRLKSTNMDNANNANSSNNANNSNNNNINNINNININNINSNSNNNNNNNSGNNSNGNNSSNINGSNNNDVNNSNNNSSNVSKLFGMNPGIGLNFVAGNNLLSGSMNTSSINTSSMNTSSLMMQSNSLPPSSSVTLPIPSLMASTVGNTSTSSVNSLSSIGNMAGANPSPSHHQYPYQQPMSALITTPLTLMGLSHPNAGDTIGNSTANVSMGMGMNLPFMNTTPRLMGTGFGLSLHSPSMSGNVGNYSSPSRNSNSVTSMGMHPGITGIASTHRGLGIGVDMMESTTHINPTFDNKHKHANQNISGGGLHAMDDSNHRRIHVIDNVSTLKTTNMHPLNPYTTSSLFTNLPPSKSLGLMIDSSLISPTGVSSANNSTANIPSVTRVESGGSVFGPTLHNSSMGHLSTDTLPIVTGIPTLPRQLSSGTAAISRALGYQGPMPGQSSPRLLNATNLIRVEQNSTTDTAHLLTPPISPDISVGTNKQFKFPIQSNNSNSSNMP</sequence>
<proteinExistence type="predicted"/>
<dbReference type="AlphaFoldDB" id="X6M1D0"/>
<dbReference type="EMBL" id="ASPP01026355">
    <property type="protein sequence ID" value="ETO07232.1"/>
    <property type="molecule type" value="Genomic_DNA"/>
</dbReference>
<feature type="compositionally biased region" description="Low complexity" evidence="1">
    <location>
        <begin position="538"/>
        <end position="555"/>
    </location>
</feature>
<feature type="region of interest" description="Disordered" evidence="1">
    <location>
        <begin position="492"/>
        <end position="523"/>
    </location>
</feature>
<feature type="region of interest" description="Disordered" evidence="1">
    <location>
        <begin position="568"/>
        <end position="610"/>
    </location>
</feature>
<feature type="compositionally biased region" description="Polar residues" evidence="1">
    <location>
        <begin position="508"/>
        <end position="517"/>
    </location>
</feature>
<feature type="region of interest" description="Disordered" evidence="1">
    <location>
        <begin position="139"/>
        <end position="182"/>
    </location>
</feature>
<evidence type="ECO:0000313" key="2">
    <source>
        <dbReference type="EMBL" id="ETO07232.1"/>
    </source>
</evidence>
<gene>
    <name evidence="2" type="ORF">RFI_30159</name>
</gene>
<organism evidence="2 3">
    <name type="scientific">Reticulomyxa filosa</name>
    <dbReference type="NCBI Taxonomy" id="46433"/>
    <lineage>
        <taxon>Eukaryota</taxon>
        <taxon>Sar</taxon>
        <taxon>Rhizaria</taxon>
        <taxon>Retaria</taxon>
        <taxon>Foraminifera</taxon>
        <taxon>Monothalamids</taxon>
        <taxon>Reticulomyxidae</taxon>
        <taxon>Reticulomyxa</taxon>
    </lineage>
</organism>
<evidence type="ECO:0000313" key="3">
    <source>
        <dbReference type="Proteomes" id="UP000023152"/>
    </source>
</evidence>
<dbReference type="Proteomes" id="UP000023152">
    <property type="component" value="Unassembled WGS sequence"/>
</dbReference>
<keyword evidence="3" id="KW-1185">Reference proteome</keyword>
<reference evidence="2 3" key="1">
    <citation type="journal article" date="2013" name="Curr. Biol.">
        <title>The Genome of the Foraminiferan Reticulomyxa filosa.</title>
        <authorList>
            <person name="Glockner G."/>
            <person name="Hulsmann N."/>
            <person name="Schleicher M."/>
            <person name="Noegel A.A."/>
            <person name="Eichinger L."/>
            <person name="Gallinger C."/>
            <person name="Pawlowski J."/>
            <person name="Sierra R."/>
            <person name="Euteneuer U."/>
            <person name="Pillet L."/>
            <person name="Moustafa A."/>
            <person name="Platzer M."/>
            <person name="Groth M."/>
            <person name="Szafranski K."/>
            <person name="Schliwa M."/>
        </authorList>
    </citation>
    <scope>NUCLEOTIDE SEQUENCE [LARGE SCALE GENOMIC DNA]</scope>
</reference>
<accession>X6M1D0</accession>
<feature type="compositionally biased region" description="Basic and acidic residues" evidence="1">
    <location>
        <begin position="154"/>
        <end position="166"/>
    </location>
</feature>
<feature type="region of interest" description="Disordered" evidence="1">
    <location>
        <begin position="16"/>
        <end position="63"/>
    </location>
</feature>
<comment type="caution">
    <text evidence="2">The sequence shown here is derived from an EMBL/GenBank/DDBJ whole genome shotgun (WGS) entry which is preliminary data.</text>
</comment>
<name>X6M1D0_RETFI</name>
<evidence type="ECO:0000256" key="1">
    <source>
        <dbReference type="SAM" id="MobiDB-lite"/>
    </source>
</evidence>
<protein>
    <submittedName>
        <fullName evidence="2">MIF4G domain containing protein</fullName>
    </submittedName>
</protein>
<feature type="region of interest" description="Disordered" evidence="1">
    <location>
        <begin position="535"/>
        <end position="555"/>
    </location>
</feature>